<dbReference type="KEGG" id="cvn:111136451"/>
<protein>
    <submittedName>
        <fullName evidence="7">Tyrosinase-like protein tyr-3</fullName>
    </submittedName>
</protein>
<dbReference type="PANTHER" id="PTHR11474">
    <property type="entry name" value="TYROSINASE FAMILY MEMBER"/>
    <property type="match status" value="1"/>
</dbReference>
<dbReference type="GO" id="GO:0046872">
    <property type="term" value="F:metal ion binding"/>
    <property type="evidence" value="ECO:0007669"/>
    <property type="project" value="UniProtKB-KW"/>
</dbReference>
<keyword evidence="3" id="KW-0732">Signal</keyword>
<evidence type="ECO:0000313" key="6">
    <source>
        <dbReference type="Proteomes" id="UP000694844"/>
    </source>
</evidence>
<evidence type="ECO:0000256" key="2">
    <source>
        <dbReference type="ARBA" id="ARBA00023008"/>
    </source>
</evidence>
<dbReference type="InterPro" id="IPR050316">
    <property type="entry name" value="Tyrosinase/Hemocyanin"/>
</dbReference>
<accession>A0A8B8EST9</accession>
<dbReference type="PROSITE" id="PS00498">
    <property type="entry name" value="TYROSINASE_2"/>
    <property type="match status" value="1"/>
</dbReference>
<dbReference type="PANTHER" id="PTHR11474:SF126">
    <property type="entry name" value="TYROSINASE-LIKE PROTEIN TYR-1-RELATED"/>
    <property type="match status" value="1"/>
</dbReference>
<dbReference type="GeneID" id="111136451"/>
<dbReference type="Proteomes" id="UP000694844">
    <property type="component" value="Chromosome 5"/>
</dbReference>
<organism evidence="6 7">
    <name type="scientific">Crassostrea virginica</name>
    <name type="common">Eastern oyster</name>
    <dbReference type="NCBI Taxonomy" id="6565"/>
    <lineage>
        <taxon>Eukaryota</taxon>
        <taxon>Metazoa</taxon>
        <taxon>Spiralia</taxon>
        <taxon>Lophotrochozoa</taxon>
        <taxon>Mollusca</taxon>
        <taxon>Bivalvia</taxon>
        <taxon>Autobranchia</taxon>
        <taxon>Pteriomorphia</taxon>
        <taxon>Ostreida</taxon>
        <taxon>Ostreoidea</taxon>
        <taxon>Ostreidae</taxon>
        <taxon>Crassostrea</taxon>
    </lineage>
</organism>
<evidence type="ECO:0000313" key="7">
    <source>
        <dbReference type="RefSeq" id="XP_022343020.1"/>
    </source>
</evidence>
<evidence type="ECO:0000259" key="4">
    <source>
        <dbReference type="PROSITE" id="PS00497"/>
    </source>
</evidence>
<feature type="signal peptide" evidence="3">
    <location>
        <begin position="1"/>
        <end position="15"/>
    </location>
</feature>
<evidence type="ECO:0000256" key="3">
    <source>
        <dbReference type="SAM" id="SignalP"/>
    </source>
</evidence>
<dbReference type="InterPro" id="IPR008922">
    <property type="entry name" value="Di-copper_centre_dom_sf"/>
</dbReference>
<dbReference type="Gene3D" id="1.10.1280.10">
    <property type="entry name" value="Di-copper center containing domain from catechol oxidase"/>
    <property type="match status" value="1"/>
</dbReference>
<dbReference type="AlphaFoldDB" id="A0A8B8EST9"/>
<feature type="domain" description="Tyrosinase copper-binding" evidence="4">
    <location>
        <begin position="133"/>
        <end position="150"/>
    </location>
</feature>
<name>A0A8B8EST9_CRAVI</name>
<feature type="domain" description="Tyrosinase copper-binding" evidence="5">
    <location>
        <begin position="274"/>
        <end position="285"/>
    </location>
</feature>
<feature type="chain" id="PRO_5034732511" evidence="3">
    <location>
        <begin position="16"/>
        <end position="469"/>
    </location>
</feature>
<dbReference type="PROSITE" id="PS00497">
    <property type="entry name" value="TYROSINASE_1"/>
    <property type="match status" value="1"/>
</dbReference>
<dbReference type="RefSeq" id="XP_022343020.1">
    <property type="nucleotide sequence ID" value="XM_022487312.1"/>
</dbReference>
<sequence>MFCFLLLQWVVPILSQGVFISPVNINGTVQVEFVEFEQPLDFDVHDESMFQTSDPRFEFPLTEADVTWMNSLFTLPEKLEIRTRKEYRLLSDNEREDFHRAINMLKNDTTVSLNKYDLLANIHSRSSSNTAAHGGPGFLGWHRVFLLLFENALRQKIPSVSLPYWDCTLDQPLPHPSESVIWSDLFLGNGDGEVITGPFRGWDTQFGFGLLHRQVSSLRHLLSDSDLDNILKEDFLGNISYPDTKASRNLEQLHNNVHVWVGGVMRKIEIGAFDPVFYVLHAFIDKVWEDFRKHQRSKGIDPTKDYPRVYGRKNHAPFAPMGLGKLVVVDGISDVWNQNIEYLHPSCSLHKECESKFLRCDHSLGRCNSKTNKEFMEQFNINQFNGLESAISSTSSKTGFENLYFPSFLNNHNYDVYQNFYSSFNVEENISFPEYSENVDEISAFQKAKEIYTYHLRLHTEPINSLEKM</sequence>
<dbReference type="GO" id="GO:0016491">
    <property type="term" value="F:oxidoreductase activity"/>
    <property type="evidence" value="ECO:0007669"/>
    <property type="project" value="InterPro"/>
</dbReference>
<gene>
    <name evidence="7" type="primary">LOC111136451</name>
</gene>
<evidence type="ECO:0000259" key="5">
    <source>
        <dbReference type="PROSITE" id="PS00498"/>
    </source>
</evidence>
<reference evidence="7" key="1">
    <citation type="submission" date="2025-08" db="UniProtKB">
        <authorList>
            <consortium name="RefSeq"/>
        </authorList>
    </citation>
    <scope>IDENTIFICATION</scope>
    <source>
        <tissue evidence="7">Whole sample</tissue>
    </source>
</reference>
<keyword evidence="1" id="KW-0479">Metal-binding</keyword>
<dbReference type="Pfam" id="PF00264">
    <property type="entry name" value="Tyrosinase"/>
    <property type="match status" value="1"/>
</dbReference>
<dbReference type="PRINTS" id="PR00092">
    <property type="entry name" value="TYROSINASE"/>
</dbReference>
<keyword evidence="6" id="KW-1185">Reference proteome</keyword>
<dbReference type="OrthoDB" id="6132182at2759"/>
<proteinExistence type="predicted"/>
<dbReference type="InterPro" id="IPR002227">
    <property type="entry name" value="Tyrosinase_Cu-bd"/>
</dbReference>
<keyword evidence="2" id="KW-0186">Copper</keyword>
<dbReference type="SUPFAM" id="SSF48056">
    <property type="entry name" value="Di-copper centre-containing domain"/>
    <property type="match status" value="1"/>
</dbReference>
<evidence type="ECO:0000256" key="1">
    <source>
        <dbReference type="ARBA" id="ARBA00022723"/>
    </source>
</evidence>